<name>A0AAN7AZG0_9PEZI</name>
<feature type="region of interest" description="Disordered" evidence="1">
    <location>
        <begin position="61"/>
        <end position="97"/>
    </location>
</feature>
<feature type="compositionally biased region" description="Basic and acidic residues" evidence="1">
    <location>
        <begin position="61"/>
        <end position="94"/>
    </location>
</feature>
<reference evidence="2" key="2">
    <citation type="submission" date="2023-05" db="EMBL/GenBank/DDBJ databases">
        <authorList>
            <consortium name="Lawrence Berkeley National Laboratory"/>
            <person name="Steindorff A."/>
            <person name="Hensen N."/>
            <person name="Bonometti L."/>
            <person name="Westerberg I."/>
            <person name="Brannstrom I.O."/>
            <person name="Guillou S."/>
            <person name="Cros-Aarteil S."/>
            <person name="Calhoun S."/>
            <person name="Haridas S."/>
            <person name="Kuo A."/>
            <person name="Mondo S."/>
            <person name="Pangilinan J."/>
            <person name="Riley R."/>
            <person name="Labutti K."/>
            <person name="Andreopoulos B."/>
            <person name="Lipzen A."/>
            <person name="Chen C."/>
            <person name="Yanf M."/>
            <person name="Daum C."/>
            <person name="Ng V."/>
            <person name="Clum A."/>
            <person name="Ohm R."/>
            <person name="Martin F."/>
            <person name="Silar P."/>
            <person name="Natvig D."/>
            <person name="Lalanne C."/>
            <person name="Gautier V."/>
            <person name="Ament-Velasquez S.L."/>
            <person name="Kruys A."/>
            <person name="Hutchinson M.I."/>
            <person name="Powell A.J."/>
            <person name="Barry K."/>
            <person name="Miller A.N."/>
            <person name="Grigoriev I.V."/>
            <person name="Debuchy R."/>
            <person name="Gladieux P."/>
            <person name="Thoren M.H."/>
            <person name="Johannesson H."/>
        </authorList>
    </citation>
    <scope>NUCLEOTIDE SEQUENCE</scope>
    <source>
        <strain evidence="2">CBS 315.58</strain>
    </source>
</reference>
<evidence type="ECO:0000313" key="3">
    <source>
        <dbReference type="Proteomes" id="UP001303160"/>
    </source>
</evidence>
<sequence>MPATLPERYTNRGVESHPKRLAVSKFDCWEAANAAYRPFKVTTLETQIKFIENLKVAEEEKQDGSQHYKAAEEEKQDGSQHYKAAEEEKQDGSQHYKQSATLATQLTGVFLGNAAYKSPKVIFENRFIIWFEDEEQILPPPGSGWARIKSVSGQGEEGAVDDVPLTEEQLEEIRNLFPSPMPLPARVHDNDTRSKFCHRRRVGGPGTGVFLGNAAYKSPKVIFDHRRGVRGPGTGVFLGNEAYRSPKDQDFTTVGSMWARSESVSGQGEEGAVENVPLTEEQLEEIRNLFTSPTPLPAKSTTKALGVAKTPSIRLKSPLTIFEDIPIIFGGLSLSSEAF</sequence>
<dbReference type="AlphaFoldDB" id="A0AAN7AZG0"/>
<gene>
    <name evidence="2" type="ORF">QBC40DRAFT_251567</name>
</gene>
<dbReference type="EMBL" id="MU863893">
    <property type="protein sequence ID" value="KAK4202870.1"/>
    <property type="molecule type" value="Genomic_DNA"/>
</dbReference>
<proteinExistence type="predicted"/>
<accession>A0AAN7AZG0</accession>
<evidence type="ECO:0000256" key="1">
    <source>
        <dbReference type="SAM" id="MobiDB-lite"/>
    </source>
</evidence>
<reference evidence="2" key="1">
    <citation type="journal article" date="2023" name="Mol. Phylogenet. Evol.">
        <title>Genome-scale phylogeny and comparative genomics of the fungal order Sordariales.</title>
        <authorList>
            <person name="Hensen N."/>
            <person name="Bonometti L."/>
            <person name="Westerberg I."/>
            <person name="Brannstrom I.O."/>
            <person name="Guillou S."/>
            <person name="Cros-Aarteil S."/>
            <person name="Calhoun S."/>
            <person name="Haridas S."/>
            <person name="Kuo A."/>
            <person name="Mondo S."/>
            <person name="Pangilinan J."/>
            <person name="Riley R."/>
            <person name="LaButti K."/>
            <person name="Andreopoulos B."/>
            <person name="Lipzen A."/>
            <person name="Chen C."/>
            <person name="Yan M."/>
            <person name="Daum C."/>
            <person name="Ng V."/>
            <person name="Clum A."/>
            <person name="Steindorff A."/>
            <person name="Ohm R.A."/>
            <person name="Martin F."/>
            <person name="Silar P."/>
            <person name="Natvig D.O."/>
            <person name="Lalanne C."/>
            <person name="Gautier V."/>
            <person name="Ament-Velasquez S.L."/>
            <person name="Kruys A."/>
            <person name="Hutchinson M.I."/>
            <person name="Powell A.J."/>
            <person name="Barry K."/>
            <person name="Miller A.N."/>
            <person name="Grigoriev I.V."/>
            <person name="Debuchy R."/>
            <person name="Gladieux P."/>
            <person name="Hiltunen Thoren M."/>
            <person name="Johannesson H."/>
        </authorList>
    </citation>
    <scope>NUCLEOTIDE SEQUENCE</scope>
    <source>
        <strain evidence="2">CBS 315.58</strain>
    </source>
</reference>
<evidence type="ECO:0000313" key="2">
    <source>
        <dbReference type="EMBL" id="KAK4202870.1"/>
    </source>
</evidence>
<comment type="caution">
    <text evidence="2">The sequence shown here is derived from an EMBL/GenBank/DDBJ whole genome shotgun (WGS) entry which is preliminary data.</text>
</comment>
<keyword evidence="3" id="KW-1185">Reference proteome</keyword>
<organism evidence="2 3">
    <name type="scientific">Triangularia verruculosa</name>
    <dbReference type="NCBI Taxonomy" id="2587418"/>
    <lineage>
        <taxon>Eukaryota</taxon>
        <taxon>Fungi</taxon>
        <taxon>Dikarya</taxon>
        <taxon>Ascomycota</taxon>
        <taxon>Pezizomycotina</taxon>
        <taxon>Sordariomycetes</taxon>
        <taxon>Sordariomycetidae</taxon>
        <taxon>Sordariales</taxon>
        <taxon>Podosporaceae</taxon>
        <taxon>Triangularia</taxon>
    </lineage>
</organism>
<dbReference type="Proteomes" id="UP001303160">
    <property type="component" value="Unassembled WGS sequence"/>
</dbReference>
<protein>
    <submittedName>
        <fullName evidence="2">Uncharacterized protein</fullName>
    </submittedName>
</protein>